<evidence type="ECO:0008006" key="4">
    <source>
        <dbReference type="Google" id="ProtNLM"/>
    </source>
</evidence>
<keyword evidence="1" id="KW-0812">Transmembrane</keyword>
<proteinExistence type="predicted"/>
<name>A0A4R6X4W1_9GAMM</name>
<feature type="transmembrane region" description="Helical" evidence="1">
    <location>
        <begin position="95"/>
        <end position="114"/>
    </location>
</feature>
<feature type="transmembrane region" description="Helical" evidence="1">
    <location>
        <begin position="268"/>
        <end position="286"/>
    </location>
</feature>
<accession>A0A4R6X4W1</accession>
<feature type="transmembrane region" description="Helical" evidence="1">
    <location>
        <begin position="126"/>
        <end position="147"/>
    </location>
</feature>
<dbReference type="AlphaFoldDB" id="A0A4R6X4W1"/>
<dbReference type="RefSeq" id="WP_133561306.1">
    <property type="nucleotide sequence ID" value="NZ_SNZA01000002.1"/>
</dbReference>
<dbReference type="InterPro" id="IPR022604">
    <property type="entry name" value="DUF2955"/>
</dbReference>
<protein>
    <recommendedName>
        <fullName evidence="4">DUF2955 domain-containing protein</fullName>
    </recommendedName>
</protein>
<dbReference type="EMBL" id="SNZA01000002">
    <property type="protein sequence ID" value="TDR14015.1"/>
    <property type="molecule type" value="Genomic_DNA"/>
</dbReference>
<dbReference type="OrthoDB" id="6253879at2"/>
<dbReference type="Pfam" id="PF11168">
    <property type="entry name" value="DUF2955"/>
    <property type="match status" value="1"/>
</dbReference>
<keyword evidence="1" id="KW-1133">Transmembrane helix</keyword>
<keyword evidence="1" id="KW-0472">Membrane</keyword>
<feature type="transmembrane region" description="Helical" evidence="1">
    <location>
        <begin position="172"/>
        <end position="198"/>
    </location>
</feature>
<evidence type="ECO:0000313" key="3">
    <source>
        <dbReference type="Proteomes" id="UP000295729"/>
    </source>
</evidence>
<dbReference type="Proteomes" id="UP000295729">
    <property type="component" value="Unassembled WGS sequence"/>
</dbReference>
<feature type="transmembrane region" description="Helical" evidence="1">
    <location>
        <begin position="298"/>
        <end position="319"/>
    </location>
</feature>
<organism evidence="2 3">
    <name type="scientific">Marinomonas communis</name>
    <dbReference type="NCBI Taxonomy" id="28254"/>
    <lineage>
        <taxon>Bacteria</taxon>
        <taxon>Pseudomonadati</taxon>
        <taxon>Pseudomonadota</taxon>
        <taxon>Gammaproteobacteria</taxon>
        <taxon>Oceanospirillales</taxon>
        <taxon>Oceanospirillaceae</taxon>
        <taxon>Marinomonas</taxon>
    </lineage>
</organism>
<feature type="transmembrane region" description="Helical" evidence="1">
    <location>
        <begin position="242"/>
        <end position="262"/>
    </location>
</feature>
<evidence type="ECO:0000256" key="1">
    <source>
        <dbReference type="SAM" id="Phobius"/>
    </source>
</evidence>
<keyword evidence="3" id="KW-1185">Reference proteome</keyword>
<sequence length="336" mass="37749">MYELIRKSLIIVMCLMLSKMLHLDVSVYVVLFAIVVATTSFSKHFHHLLQRLAPSVCAAIGAVFVNQLFASHPFIIWTCSILYFDHVRRHADNNLRIRMATLPLFMIIFITTYHSSSDYTLAIPNIIRDVILSALLAALVASLINHLMPIRTHPPKPTVVSQPVTGTDRLKMLILVGGGLAFIMINEVTSAVFCLVPLITSAMQPTHEHMKQHATEKILSQVGGCSLAVIASFMYSGTEVNVFTYFVVSFLMVYLILKWSHYSEPRDRAIHADALMGFLIPYQLYVAHYGNDFGLSSIALRAIELVIALLIIYTLAHWLNHLSNYPNDDKARHGRT</sequence>
<comment type="caution">
    <text evidence="2">The sequence shown here is derived from an EMBL/GenBank/DDBJ whole genome shotgun (WGS) entry which is preliminary data.</text>
</comment>
<feature type="transmembrane region" description="Helical" evidence="1">
    <location>
        <begin position="53"/>
        <end position="83"/>
    </location>
</feature>
<reference evidence="2 3" key="1">
    <citation type="submission" date="2019-03" db="EMBL/GenBank/DDBJ databases">
        <title>Genomic Encyclopedia of Type Strains, Phase IV (KMG-IV): sequencing the most valuable type-strain genomes for metagenomic binning, comparative biology and taxonomic classification.</title>
        <authorList>
            <person name="Goeker M."/>
        </authorList>
    </citation>
    <scope>NUCLEOTIDE SEQUENCE [LARGE SCALE GENOMIC DNA]</scope>
    <source>
        <strain evidence="2 3">DSM 5604</strain>
    </source>
</reference>
<gene>
    <name evidence="2" type="ORF">C8D85_1548</name>
</gene>
<evidence type="ECO:0000313" key="2">
    <source>
        <dbReference type="EMBL" id="TDR14015.1"/>
    </source>
</evidence>
<feature type="transmembrane region" description="Helical" evidence="1">
    <location>
        <begin position="21"/>
        <end position="41"/>
    </location>
</feature>